<dbReference type="FunFam" id="3.90.1150.10:FF:000006">
    <property type="entry name" value="Phosphoserine aminotransferase"/>
    <property type="match status" value="1"/>
</dbReference>
<keyword evidence="16" id="KW-1185">Reference proteome</keyword>
<comment type="catalytic activity">
    <reaction evidence="11 12 13">
        <text>O-phospho-L-serine + 2-oxoglutarate = 3-phosphooxypyruvate + L-glutamate</text>
        <dbReference type="Rhea" id="RHEA:14329"/>
        <dbReference type="ChEBI" id="CHEBI:16810"/>
        <dbReference type="ChEBI" id="CHEBI:18110"/>
        <dbReference type="ChEBI" id="CHEBI:29985"/>
        <dbReference type="ChEBI" id="CHEBI:57524"/>
        <dbReference type="EC" id="2.6.1.52"/>
    </reaction>
</comment>
<dbReference type="UniPathway" id="UPA00244">
    <property type="reaction ID" value="UER00311"/>
</dbReference>
<gene>
    <name evidence="12" type="primary">serC</name>
    <name evidence="15" type="ORF">ADH67_01710</name>
</gene>
<evidence type="ECO:0000256" key="4">
    <source>
        <dbReference type="ARBA" id="ARBA00022576"/>
    </source>
</evidence>
<feature type="binding site" evidence="12">
    <location>
        <position position="101"/>
    </location>
    <ligand>
        <name>pyridoxal 5'-phosphate</name>
        <dbReference type="ChEBI" id="CHEBI:597326"/>
    </ligand>
</feature>
<comment type="subcellular location">
    <subcellularLocation>
        <location evidence="12">Cytoplasm</location>
    </subcellularLocation>
</comment>
<keyword evidence="5 12" id="KW-0028">Amino-acid biosynthesis</keyword>
<dbReference type="Proteomes" id="UP000214610">
    <property type="component" value="Unassembled WGS sequence"/>
</dbReference>
<keyword evidence="8 12" id="KW-0664">Pyridoxine biosynthesis</keyword>
<feature type="domain" description="Aminotransferase class V" evidence="14">
    <location>
        <begin position="5"/>
        <end position="342"/>
    </location>
</feature>
<comment type="pathway">
    <text evidence="1 12">Cofactor biosynthesis; pyridoxine 5'-phosphate biosynthesis; pyridoxine 5'-phosphate from D-erythrose 4-phosphate: step 3/5.</text>
</comment>
<dbReference type="PANTHER" id="PTHR43247">
    <property type="entry name" value="PHOSPHOSERINE AMINOTRANSFERASE"/>
    <property type="match status" value="1"/>
</dbReference>
<keyword evidence="4 12" id="KW-0032">Aminotransferase</keyword>
<dbReference type="HAMAP" id="MF_00160">
    <property type="entry name" value="SerC_aminotrans_5"/>
    <property type="match status" value="1"/>
</dbReference>
<keyword evidence="6 12" id="KW-0808">Transferase</keyword>
<dbReference type="GO" id="GO:0030170">
    <property type="term" value="F:pyridoxal phosphate binding"/>
    <property type="evidence" value="ECO:0007669"/>
    <property type="project" value="UniProtKB-UniRule"/>
</dbReference>
<sequence length="354" mass="39499">MNRVLNFAPGPSPLPLEVLLEVQKELPDWNGTGISVLEMSHRSKDFMGIYYETVKNLRELYGISDEYEVLFVQGGGHMEFAMVPLNFNFYGTGNYLVNGVWSQKAFKEAVKLGSAAEAARVVNRVPRQDEIAMSEEAGYLYYCSNETVNGIQYHYVPQSEAILVSDMSSDFLSKPVDISKYGLIYAGAQKNFGPAGLTVVIVKKDLLGNCSPTTPSMLDYLTYANSESMYNTPPTFAIYVSCLVSRWLLDQGGVQEMQRRSVVKSSMLYDVIDGSAGFYTNKVEKDSRSLMNVVFNLADESLNDEFLAKARERNIVNIKGHRIVGGMRASLYNAVTIEATEKLAEFMKDFKASH</sequence>
<evidence type="ECO:0000256" key="3">
    <source>
        <dbReference type="ARBA" id="ARBA00006904"/>
    </source>
</evidence>
<dbReference type="InterPro" id="IPR015422">
    <property type="entry name" value="PyrdxlP-dep_Trfase_small"/>
</dbReference>
<dbReference type="FunFam" id="3.40.640.10:FF:000010">
    <property type="entry name" value="Phosphoserine aminotransferase"/>
    <property type="match status" value="1"/>
</dbReference>
<comment type="function">
    <text evidence="12">Catalyzes the reversible conversion of 3-phosphohydroxypyruvate to phosphoserine and of 3-hydroxy-2-oxo-4-phosphonooxybutanoate to phosphohydroxythreonine.</text>
</comment>
<evidence type="ECO:0000256" key="11">
    <source>
        <dbReference type="ARBA" id="ARBA00049007"/>
    </source>
</evidence>
<dbReference type="InterPro" id="IPR020578">
    <property type="entry name" value="Aminotrans_V_PyrdxlP_BS"/>
</dbReference>
<evidence type="ECO:0000313" key="15">
    <source>
        <dbReference type="EMBL" id="OXE51038.1"/>
    </source>
</evidence>
<name>A0A227KRI0_9BURK</name>
<keyword evidence="12" id="KW-0963">Cytoplasm</keyword>
<evidence type="ECO:0000256" key="12">
    <source>
        <dbReference type="HAMAP-Rule" id="MF_00160"/>
    </source>
</evidence>
<proteinExistence type="inferred from homology"/>
<evidence type="ECO:0000256" key="2">
    <source>
        <dbReference type="ARBA" id="ARBA00005099"/>
    </source>
</evidence>
<dbReference type="GO" id="GO:0008615">
    <property type="term" value="P:pyridoxine biosynthetic process"/>
    <property type="evidence" value="ECO:0007669"/>
    <property type="project" value="UniProtKB-UniRule"/>
</dbReference>
<comment type="caution">
    <text evidence="12">Lacks conserved residue(s) required for the propagation of feature annotation.</text>
</comment>
<dbReference type="InterPro" id="IPR022278">
    <property type="entry name" value="Pser_aminoTfrase"/>
</dbReference>
<dbReference type="Gene3D" id="3.90.1150.10">
    <property type="entry name" value="Aspartate Aminotransferase, domain 1"/>
    <property type="match status" value="1"/>
</dbReference>
<evidence type="ECO:0000259" key="14">
    <source>
        <dbReference type="Pfam" id="PF00266"/>
    </source>
</evidence>
<comment type="pathway">
    <text evidence="2 12 13">Amino-acid biosynthesis; L-serine biosynthesis; L-serine from 3-phospho-D-glycerate: step 2/3.</text>
</comment>
<dbReference type="EMBL" id="NHMP01000001">
    <property type="protein sequence ID" value="OXE51038.1"/>
    <property type="molecule type" value="Genomic_DNA"/>
</dbReference>
<evidence type="ECO:0000256" key="1">
    <source>
        <dbReference type="ARBA" id="ARBA00004915"/>
    </source>
</evidence>
<dbReference type="RefSeq" id="WP_066591057.1">
    <property type="nucleotide sequence ID" value="NZ_CAJTBZ010000021.1"/>
</dbReference>
<dbReference type="PANTHER" id="PTHR43247:SF1">
    <property type="entry name" value="PHOSPHOSERINE AMINOTRANSFERASE"/>
    <property type="match status" value="1"/>
</dbReference>
<evidence type="ECO:0000256" key="6">
    <source>
        <dbReference type="ARBA" id="ARBA00022679"/>
    </source>
</evidence>
<dbReference type="GO" id="GO:0005737">
    <property type="term" value="C:cytoplasm"/>
    <property type="evidence" value="ECO:0007669"/>
    <property type="project" value="UniProtKB-SubCell"/>
</dbReference>
<comment type="caution">
    <text evidence="15">The sequence shown here is derived from an EMBL/GenBank/DDBJ whole genome shotgun (WGS) entry which is preliminary data.</text>
</comment>
<comment type="cofactor">
    <cofactor evidence="12">
        <name>pyridoxal 5'-phosphate</name>
        <dbReference type="ChEBI" id="CHEBI:597326"/>
    </cofactor>
    <text evidence="12">Binds 1 pyridoxal phosphate per subunit.</text>
</comment>
<dbReference type="SUPFAM" id="SSF53383">
    <property type="entry name" value="PLP-dependent transferases"/>
    <property type="match status" value="1"/>
</dbReference>
<evidence type="ECO:0000256" key="5">
    <source>
        <dbReference type="ARBA" id="ARBA00022605"/>
    </source>
</evidence>
<evidence type="ECO:0000256" key="7">
    <source>
        <dbReference type="ARBA" id="ARBA00022898"/>
    </source>
</evidence>
<dbReference type="GO" id="GO:0006564">
    <property type="term" value="P:L-serine biosynthetic process"/>
    <property type="evidence" value="ECO:0007669"/>
    <property type="project" value="UniProtKB-UniRule"/>
</dbReference>
<feature type="binding site" evidence="12">
    <location>
        <position position="189"/>
    </location>
    <ligand>
        <name>pyridoxal 5'-phosphate</name>
        <dbReference type="ChEBI" id="CHEBI:597326"/>
    </ligand>
</feature>
<evidence type="ECO:0000256" key="8">
    <source>
        <dbReference type="ARBA" id="ARBA00023096"/>
    </source>
</evidence>
<feature type="binding site" evidence="12">
    <location>
        <position position="147"/>
    </location>
    <ligand>
        <name>pyridoxal 5'-phosphate</name>
        <dbReference type="ChEBI" id="CHEBI:597326"/>
    </ligand>
</feature>
<dbReference type="GeneID" id="78363238"/>
<dbReference type="GO" id="GO:0004648">
    <property type="term" value="F:O-phospho-L-serine:2-oxoglutarate aminotransferase activity"/>
    <property type="evidence" value="ECO:0007669"/>
    <property type="project" value="UniProtKB-UniRule"/>
</dbReference>
<dbReference type="InterPro" id="IPR000192">
    <property type="entry name" value="Aminotrans_V_dom"/>
</dbReference>
<dbReference type="NCBIfam" id="NF003764">
    <property type="entry name" value="PRK05355.1"/>
    <property type="match status" value="1"/>
</dbReference>
<dbReference type="UniPathway" id="UPA00135">
    <property type="reaction ID" value="UER00197"/>
</dbReference>
<dbReference type="EC" id="2.6.1.52" evidence="12"/>
<comment type="similarity">
    <text evidence="3 12">Belongs to the class-V pyridoxal-phosphate-dependent aminotransferase family. SerC subfamily.</text>
</comment>
<dbReference type="Pfam" id="PF00266">
    <property type="entry name" value="Aminotran_5"/>
    <property type="match status" value="1"/>
</dbReference>
<protein>
    <recommendedName>
        <fullName evidence="12">Phosphoserine aminotransferase</fullName>
        <ecNumber evidence="12">2.6.1.52</ecNumber>
    </recommendedName>
    <alternativeName>
        <fullName evidence="12">Phosphohydroxythreonine aminotransferase</fullName>
        <shortName evidence="12">PSAT</shortName>
    </alternativeName>
</protein>
<keyword evidence="7 12" id="KW-0663">Pyridoxal phosphate</keyword>
<dbReference type="Gene3D" id="3.40.640.10">
    <property type="entry name" value="Type I PLP-dependent aspartate aminotransferase-like (Major domain)"/>
    <property type="match status" value="1"/>
</dbReference>
<dbReference type="PROSITE" id="PS00595">
    <property type="entry name" value="AA_TRANSFER_CLASS_5"/>
    <property type="match status" value="1"/>
</dbReference>
<dbReference type="NCBIfam" id="TIGR01364">
    <property type="entry name" value="serC_1"/>
    <property type="match status" value="1"/>
</dbReference>
<accession>A0A227KRI0</accession>
<feature type="binding site" evidence="12">
    <location>
        <position position="166"/>
    </location>
    <ligand>
        <name>pyridoxal 5'-phosphate</name>
        <dbReference type="ChEBI" id="CHEBI:597326"/>
    </ligand>
</feature>
<dbReference type="InterPro" id="IPR015421">
    <property type="entry name" value="PyrdxlP-dep_Trfase_major"/>
</dbReference>
<organism evidence="15 16">
    <name type="scientific">Turicimonas muris</name>
    <dbReference type="NCBI Taxonomy" id="1796652"/>
    <lineage>
        <taxon>Bacteria</taxon>
        <taxon>Pseudomonadati</taxon>
        <taxon>Pseudomonadota</taxon>
        <taxon>Betaproteobacteria</taxon>
        <taxon>Burkholderiales</taxon>
        <taxon>Sutterellaceae</taxon>
        <taxon>Turicimonas</taxon>
    </lineage>
</organism>
<keyword evidence="9 12" id="KW-0718">Serine biosynthesis</keyword>
<feature type="modified residue" description="N6-(pyridoxal phosphate)lysine" evidence="12">
    <location>
        <position position="190"/>
    </location>
</feature>
<feature type="binding site" evidence="12">
    <location>
        <begin position="231"/>
        <end position="232"/>
    </location>
    <ligand>
        <name>pyridoxal 5'-phosphate</name>
        <dbReference type="ChEBI" id="CHEBI:597326"/>
    </ligand>
</feature>
<reference evidence="16" key="1">
    <citation type="submission" date="2017-05" db="EMBL/GenBank/DDBJ databases">
        <title>Improved OligoMM genomes.</title>
        <authorList>
            <person name="Garzetti D."/>
        </authorList>
    </citation>
    <scope>NUCLEOTIDE SEQUENCE [LARGE SCALE GENOMIC DNA]</scope>
    <source>
        <strain evidence="16">YL45</strain>
    </source>
</reference>
<comment type="subunit">
    <text evidence="12">Homodimer.</text>
</comment>
<dbReference type="PIRSF" id="PIRSF000525">
    <property type="entry name" value="SerC"/>
    <property type="match status" value="1"/>
</dbReference>
<dbReference type="InterPro" id="IPR015424">
    <property type="entry name" value="PyrdxlP-dep_Trfase"/>
</dbReference>
<evidence type="ECO:0000313" key="16">
    <source>
        <dbReference type="Proteomes" id="UP000214610"/>
    </source>
</evidence>
<comment type="catalytic activity">
    <reaction evidence="10 12">
        <text>4-(phosphooxy)-L-threonine + 2-oxoglutarate = (R)-3-hydroxy-2-oxo-4-phosphooxybutanoate + L-glutamate</text>
        <dbReference type="Rhea" id="RHEA:16573"/>
        <dbReference type="ChEBI" id="CHEBI:16810"/>
        <dbReference type="ChEBI" id="CHEBI:29985"/>
        <dbReference type="ChEBI" id="CHEBI:58452"/>
        <dbReference type="ChEBI" id="CHEBI:58538"/>
        <dbReference type="EC" id="2.6.1.52"/>
    </reaction>
</comment>
<evidence type="ECO:0000256" key="9">
    <source>
        <dbReference type="ARBA" id="ARBA00023299"/>
    </source>
</evidence>
<feature type="binding site" evidence="12">
    <location>
        <position position="42"/>
    </location>
    <ligand>
        <name>L-glutamate</name>
        <dbReference type="ChEBI" id="CHEBI:29985"/>
    </ligand>
</feature>
<evidence type="ECO:0000256" key="10">
    <source>
        <dbReference type="ARBA" id="ARBA00047630"/>
    </source>
</evidence>
<dbReference type="AlphaFoldDB" id="A0A227KRI0"/>
<evidence type="ECO:0000256" key="13">
    <source>
        <dbReference type="RuleBase" id="RU004505"/>
    </source>
</evidence>